<evidence type="ECO:0000256" key="3">
    <source>
        <dbReference type="ARBA" id="ARBA00016612"/>
    </source>
</evidence>
<keyword evidence="12" id="KW-0496">Mitochondrion</keyword>
<comment type="similarity">
    <text evidence="2">Belongs to the complex I subunit 4L family.</text>
</comment>
<feature type="transmembrane region" description="Helical" evidence="11">
    <location>
        <begin position="6"/>
        <end position="24"/>
    </location>
</feature>
<protein>
    <recommendedName>
        <fullName evidence="3">NADH-ubiquinone oxidoreductase chain 4L</fullName>
    </recommendedName>
    <alternativeName>
        <fullName evidence="9">NADH dehydrogenase subunit 4L</fullName>
    </alternativeName>
</protein>
<geneLocation type="mitochondrion" evidence="12"/>
<evidence type="ECO:0000256" key="10">
    <source>
        <dbReference type="ARBA" id="ARBA00049551"/>
    </source>
</evidence>
<evidence type="ECO:0000256" key="11">
    <source>
        <dbReference type="SAM" id="Phobius"/>
    </source>
</evidence>
<accession>A0A411ATR6</accession>
<dbReference type="Pfam" id="PF00420">
    <property type="entry name" value="Oxidored_q2"/>
    <property type="match status" value="1"/>
</dbReference>
<evidence type="ECO:0000256" key="2">
    <source>
        <dbReference type="ARBA" id="ARBA00010519"/>
    </source>
</evidence>
<feature type="transmembrane region" description="Helical" evidence="11">
    <location>
        <begin position="59"/>
        <end position="83"/>
    </location>
</feature>
<organism evidence="12">
    <name type="scientific">Parastacus brasiliensis</name>
    <dbReference type="NCBI Taxonomy" id="108041"/>
    <lineage>
        <taxon>Eukaryota</taxon>
        <taxon>Metazoa</taxon>
        <taxon>Ecdysozoa</taxon>
        <taxon>Arthropoda</taxon>
        <taxon>Crustacea</taxon>
        <taxon>Multicrustacea</taxon>
        <taxon>Malacostraca</taxon>
        <taxon>Eumalacostraca</taxon>
        <taxon>Eucarida</taxon>
        <taxon>Decapoda</taxon>
        <taxon>Pleocyemata</taxon>
        <taxon>Astacidea</taxon>
        <taxon>Parastacoidea</taxon>
        <taxon>Parastacidae</taxon>
        <taxon>Parastacus</taxon>
    </lineage>
</organism>
<evidence type="ECO:0000256" key="8">
    <source>
        <dbReference type="ARBA" id="ARBA00023136"/>
    </source>
</evidence>
<dbReference type="AlphaFoldDB" id="A0A411ATR6"/>
<evidence type="ECO:0000256" key="9">
    <source>
        <dbReference type="ARBA" id="ARBA00031586"/>
    </source>
</evidence>
<evidence type="ECO:0000313" key="12">
    <source>
        <dbReference type="EMBL" id="QAX91397.1"/>
    </source>
</evidence>
<evidence type="ECO:0000256" key="1">
    <source>
        <dbReference type="ARBA" id="ARBA00004141"/>
    </source>
</evidence>
<evidence type="ECO:0000256" key="4">
    <source>
        <dbReference type="ARBA" id="ARBA00022692"/>
    </source>
</evidence>
<dbReference type="GO" id="GO:0016020">
    <property type="term" value="C:membrane"/>
    <property type="evidence" value="ECO:0007669"/>
    <property type="project" value="UniProtKB-SubCell"/>
</dbReference>
<reference evidence="12" key="1">
    <citation type="submission" date="2017-11" db="EMBL/GenBank/DDBJ databases">
        <title>Complete mitochondrial genome of Parastacus brasiliensis.</title>
        <authorList>
            <person name="Tan M.H."/>
            <person name="Gan H.M."/>
            <person name="Lee Y.P."/>
            <person name="Austin C.M."/>
        </authorList>
    </citation>
    <scope>NUCLEOTIDE SEQUENCE</scope>
</reference>
<gene>
    <name evidence="12" type="primary">nad4l</name>
</gene>
<keyword evidence="6 11" id="KW-1133">Transmembrane helix</keyword>
<dbReference type="GO" id="GO:0008137">
    <property type="term" value="F:NADH dehydrogenase (ubiquinone) activity"/>
    <property type="evidence" value="ECO:0007669"/>
    <property type="project" value="UniProtKB-EC"/>
</dbReference>
<keyword evidence="4 11" id="KW-0812">Transmembrane</keyword>
<proteinExistence type="inferred from homology"/>
<dbReference type="EMBL" id="MG551495">
    <property type="protein sequence ID" value="QAX91397.1"/>
    <property type="molecule type" value="Genomic_DNA"/>
</dbReference>
<sequence>MSFFTISEMTFLGVVLCGLSAFVASHKHLLNTLLSLEFIMLGVFGTMSANNLGVSLEVFAVMFFLILVVCEGALGLSLLVSIVRSHGNDYFSSFGTLSC</sequence>
<comment type="catalytic activity">
    <reaction evidence="10">
        <text>a ubiquinone + NADH + 5 H(+)(in) = a ubiquinol + NAD(+) + 4 H(+)(out)</text>
        <dbReference type="Rhea" id="RHEA:29091"/>
        <dbReference type="Rhea" id="RHEA-COMP:9565"/>
        <dbReference type="Rhea" id="RHEA-COMP:9566"/>
        <dbReference type="ChEBI" id="CHEBI:15378"/>
        <dbReference type="ChEBI" id="CHEBI:16389"/>
        <dbReference type="ChEBI" id="CHEBI:17976"/>
        <dbReference type="ChEBI" id="CHEBI:57540"/>
        <dbReference type="ChEBI" id="CHEBI:57945"/>
        <dbReference type="EC" id="7.1.1.2"/>
    </reaction>
</comment>
<evidence type="ECO:0000256" key="7">
    <source>
        <dbReference type="ARBA" id="ARBA00023027"/>
    </source>
</evidence>
<evidence type="ECO:0000256" key="6">
    <source>
        <dbReference type="ARBA" id="ARBA00022989"/>
    </source>
</evidence>
<name>A0A411ATR6_9EUCA</name>
<keyword evidence="8 11" id="KW-0472">Membrane</keyword>
<comment type="subcellular location">
    <subcellularLocation>
        <location evidence="1">Membrane</location>
        <topology evidence="1">Multi-pass membrane protein</topology>
    </subcellularLocation>
</comment>
<feature type="transmembrane region" description="Helical" evidence="11">
    <location>
        <begin position="29"/>
        <end position="47"/>
    </location>
</feature>
<dbReference type="Gene3D" id="1.10.287.3510">
    <property type="match status" value="1"/>
</dbReference>
<keyword evidence="7" id="KW-0520">NAD</keyword>
<keyword evidence="5" id="KW-1278">Translocase</keyword>
<evidence type="ECO:0000256" key="5">
    <source>
        <dbReference type="ARBA" id="ARBA00022967"/>
    </source>
</evidence>
<dbReference type="InterPro" id="IPR039428">
    <property type="entry name" value="NUOK/Mnh_C1-like"/>
</dbReference>